<evidence type="ECO:0000313" key="3">
    <source>
        <dbReference type="Proteomes" id="UP000095767"/>
    </source>
</evidence>
<reference evidence="2 3" key="1">
    <citation type="submission" date="2016-09" db="EMBL/GenBank/DDBJ databases">
        <title>The draft genome of Dichanthelium oligosanthes: A C3 panicoid grass species.</title>
        <authorList>
            <person name="Studer A.J."/>
            <person name="Schnable J.C."/>
            <person name="Brutnell T.P."/>
        </authorList>
    </citation>
    <scope>NUCLEOTIDE SEQUENCE [LARGE SCALE GENOMIC DNA]</scope>
    <source>
        <strain evidence="3">cv. Kellogg 1175</strain>
        <tissue evidence="2">Leaf</tissue>
    </source>
</reference>
<dbReference type="SUPFAM" id="SSF53901">
    <property type="entry name" value="Thiolase-like"/>
    <property type="match status" value="1"/>
</dbReference>
<dbReference type="Proteomes" id="UP000095767">
    <property type="component" value="Unassembled WGS sequence"/>
</dbReference>
<dbReference type="InterPro" id="IPR001099">
    <property type="entry name" value="Chalcone/stilbene_synt_N"/>
</dbReference>
<dbReference type="Pfam" id="PF00195">
    <property type="entry name" value="Chal_sti_synt_N"/>
    <property type="match status" value="1"/>
</dbReference>
<evidence type="ECO:0000313" key="2">
    <source>
        <dbReference type="EMBL" id="OEL27287.1"/>
    </source>
</evidence>
<dbReference type="InterPro" id="IPR016039">
    <property type="entry name" value="Thiolase-like"/>
</dbReference>
<protein>
    <recommendedName>
        <fullName evidence="1">Chalcone/stilbene synthase N-terminal domain-containing protein</fullName>
    </recommendedName>
</protein>
<feature type="domain" description="Chalcone/stilbene synthase N-terminal" evidence="1">
    <location>
        <begin position="1"/>
        <end position="70"/>
    </location>
</feature>
<dbReference type="OrthoDB" id="785698at2759"/>
<dbReference type="STRING" id="888268.A0A1E5VQB6"/>
<dbReference type="InterPro" id="IPR011141">
    <property type="entry name" value="Polyketide_synthase_type-III"/>
</dbReference>
<organism evidence="2 3">
    <name type="scientific">Dichanthelium oligosanthes</name>
    <dbReference type="NCBI Taxonomy" id="888268"/>
    <lineage>
        <taxon>Eukaryota</taxon>
        <taxon>Viridiplantae</taxon>
        <taxon>Streptophyta</taxon>
        <taxon>Embryophyta</taxon>
        <taxon>Tracheophyta</taxon>
        <taxon>Spermatophyta</taxon>
        <taxon>Magnoliopsida</taxon>
        <taxon>Liliopsida</taxon>
        <taxon>Poales</taxon>
        <taxon>Poaceae</taxon>
        <taxon>PACMAD clade</taxon>
        <taxon>Panicoideae</taxon>
        <taxon>Panicodae</taxon>
        <taxon>Paniceae</taxon>
        <taxon>Dichantheliinae</taxon>
        <taxon>Dichanthelium</taxon>
    </lineage>
</organism>
<gene>
    <name evidence="2" type="ORF">BAE44_0011695</name>
</gene>
<keyword evidence="3" id="KW-1185">Reference proteome</keyword>
<dbReference type="GO" id="GO:0030639">
    <property type="term" value="P:polyketide biosynthetic process"/>
    <property type="evidence" value="ECO:0007669"/>
    <property type="project" value="TreeGrafter"/>
</dbReference>
<proteinExistence type="predicted"/>
<accession>A0A1E5VQB6</accession>
<name>A0A1E5VQB6_9POAL</name>
<dbReference type="PANTHER" id="PTHR11877">
    <property type="entry name" value="HYDROXYMETHYLGLUTARYL-COA SYNTHASE"/>
    <property type="match status" value="1"/>
</dbReference>
<dbReference type="GO" id="GO:0016747">
    <property type="term" value="F:acyltransferase activity, transferring groups other than amino-acyl groups"/>
    <property type="evidence" value="ECO:0007669"/>
    <property type="project" value="InterPro"/>
</dbReference>
<dbReference type="Gene3D" id="3.40.47.10">
    <property type="match status" value="1"/>
</dbReference>
<dbReference type="AlphaFoldDB" id="A0A1E5VQB6"/>
<dbReference type="EMBL" id="LWDX02032898">
    <property type="protein sequence ID" value="OEL27287.1"/>
    <property type="molecule type" value="Genomic_DNA"/>
</dbReference>
<evidence type="ECO:0000259" key="1">
    <source>
        <dbReference type="Pfam" id="PF00195"/>
    </source>
</evidence>
<dbReference type="PANTHER" id="PTHR11877:SF49">
    <property type="entry name" value="OS04G0103900 PROTEIN"/>
    <property type="match status" value="1"/>
</dbReference>
<sequence length="104" mass="10890">MLYQAGCHGGGIALRLAKDLAENNPGARVLVVCSEVITMAMRGPSETHMGNLVGQAIFGDAAGAAIVGADLTGLEHPLFEMVSAAQGINQGRRRRWSPSCTRRG</sequence>
<comment type="caution">
    <text evidence="2">The sequence shown here is derived from an EMBL/GenBank/DDBJ whole genome shotgun (WGS) entry which is preliminary data.</text>
</comment>